<sequence length="41" mass="5168">MLKLFYLICTFYKNICNTIKITVLHIYLYYFYLFIVNFFIN</sequence>
<evidence type="ECO:0000256" key="1">
    <source>
        <dbReference type="SAM" id="Phobius"/>
    </source>
</evidence>
<geneLocation type="chloroplast" evidence="2"/>
<reference evidence="2" key="1">
    <citation type="journal article" date="2017" name="J. Phycol.">
        <title>Analysis of chloroplast genomes and a supermatrix inform reclassification of the Rhodomelaceae (Rhodophyta).</title>
        <authorList>
            <person name="Diaz-Tapia P."/>
            <person name="Maggs C.A."/>
            <person name="West J.A."/>
            <person name="Verbruggen H."/>
        </authorList>
    </citation>
    <scope>NUCLEOTIDE SEQUENCE</scope>
    <source>
        <strain evidence="2">PD546</strain>
    </source>
</reference>
<dbReference type="EMBL" id="MF101426">
    <property type="protein sequence ID" value="ARW63062.1"/>
    <property type="molecule type" value="Genomic_DNA"/>
</dbReference>
<accession>A0A1Z1MB09</accession>
<proteinExistence type="predicted"/>
<gene>
    <name evidence="2" type="primary">orf41</name>
</gene>
<keyword evidence="2" id="KW-0934">Plastid</keyword>
<dbReference type="AlphaFoldDB" id="A0A1Z1MB09"/>
<evidence type="ECO:0000313" key="2">
    <source>
        <dbReference type="EMBL" id="ARW63062.1"/>
    </source>
</evidence>
<keyword evidence="2" id="KW-0150">Chloroplast</keyword>
<protein>
    <submittedName>
        <fullName evidence="2">Uncharacterized protein</fullName>
    </submittedName>
</protein>
<dbReference type="GeneID" id="33356373"/>
<dbReference type="RefSeq" id="YP_009394500.1">
    <property type="nucleotide sequence ID" value="NC_035273.1"/>
</dbReference>
<name>A0A1Z1MB09_9FLOR</name>
<keyword evidence="1" id="KW-1133">Transmembrane helix</keyword>
<feature type="transmembrane region" description="Helical" evidence="1">
    <location>
        <begin position="21"/>
        <end position="40"/>
    </location>
</feature>
<organism evidence="2">
    <name type="scientific">Vertebrata thuyoides</name>
    <dbReference type="NCBI Taxonomy" id="2006970"/>
    <lineage>
        <taxon>Eukaryota</taxon>
        <taxon>Rhodophyta</taxon>
        <taxon>Florideophyceae</taxon>
        <taxon>Rhodymeniophycidae</taxon>
        <taxon>Ceramiales</taxon>
        <taxon>Rhodomelaceae</taxon>
        <taxon>Polysiphonioideae</taxon>
        <taxon>Vertebrata</taxon>
    </lineage>
</organism>
<keyword evidence="1" id="KW-0812">Transmembrane</keyword>
<keyword evidence="1" id="KW-0472">Membrane</keyword>